<feature type="transmembrane region" description="Helical" evidence="6">
    <location>
        <begin position="330"/>
        <end position="350"/>
    </location>
</feature>
<comment type="caution">
    <text evidence="7">The sequence shown here is derived from an EMBL/GenBank/DDBJ whole genome shotgun (WGS) entry which is preliminary data.</text>
</comment>
<dbReference type="RefSeq" id="WP_386099063.1">
    <property type="nucleotide sequence ID" value="NZ_JBHUOZ010000003.1"/>
</dbReference>
<proteinExistence type="predicted"/>
<evidence type="ECO:0000313" key="8">
    <source>
        <dbReference type="Proteomes" id="UP001597511"/>
    </source>
</evidence>
<reference evidence="8" key="1">
    <citation type="journal article" date="2019" name="Int. J. Syst. Evol. Microbiol.">
        <title>The Global Catalogue of Microorganisms (GCM) 10K type strain sequencing project: providing services to taxonomists for standard genome sequencing and annotation.</title>
        <authorList>
            <consortium name="The Broad Institute Genomics Platform"/>
            <consortium name="The Broad Institute Genome Sequencing Center for Infectious Disease"/>
            <person name="Wu L."/>
            <person name="Ma J."/>
        </authorList>
    </citation>
    <scope>NUCLEOTIDE SEQUENCE [LARGE SCALE GENOMIC DNA]</scope>
    <source>
        <strain evidence="8">KCTC 23299</strain>
    </source>
</reference>
<evidence type="ECO:0000256" key="4">
    <source>
        <dbReference type="ARBA" id="ARBA00022989"/>
    </source>
</evidence>
<dbReference type="PANTHER" id="PTHR30250:SF11">
    <property type="entry name" value="O-ANTIGEN TRANSPORTER-RELATED"/>
    <property type="match status" value="1"/>
</dbReference>
<accession>A0ABW6A5A9</accession>
<keyword evidence="5 6" id="KW-0472">Membrane</keyword>
<keyword evidence="3 6" id="KW-0812">Transmembrane</keyword>
<keyword evidence="2" id="KW-1003">Cell membrane</keyword>
<dbReference type="PANTHER" id="PTHR30250">
    <property type="entry name" value="PST FAMILY PREDICTED COLANIC ACID TRANSPORTER"/>
    <property type="match status" value="1"/>
</dbReference>
<organism evidence="7 8">
    <name type="scientific">Terrimonas rubra</name>
    <dbReference type="NCBI Taxonomy" id="1035890"/>
    <lineage>
        <taxon>Bacteria</taxon>
        <taxon>Pseudomonadati</taxon>
        <taxon>Bacteroidota</taxon>
        <taxon>Chitinophagia</taxon>
        <taxon>Chitinophagales</taxon>
        <taxon>Chitinophagaceae</taxon>
        <taxon>Terrimonas</taxon>
    </lineage>
</organism>
<evidence type="ECO:0000313" key="7">
    <source>
        <dbReference type="EMBL" id="MFD2920533.1"/>
    </source>
</evidence>
<protein>
    <submittedName>
        <fullName evidence="7">Oligosaccharide flippase family protein</fullName>
    </submittedName>
</protein>
<evidence type="ECO:0000256" key="6">
    <source>
        <dbReference type="SAM" id="Phobius"/>
    </source>
</evidence>
<dbReference type="EMBL" id="JBHUOZ010000003">
    <property type="protein sequence ID" value="MFD2920533.1"/>
    <property type="molecule type" value="Genomic_DNA"/>
</dbReference>
<dbReference type="Pfam" id="PF13440">
    <property type="entry name" value="Polysacc_synt_3"/>
    <property type="match status" value="1"/>
</dbReference>
<feature type="transmembrane region" description="Helical" evidence="6">
    <location>
        <begin position="156"/>
        <end position="176"/>
    </location>
</feature>
<feature type="transmembrane region" description="Helical" evidence="6">
    <location>
        <begin position="116"/>
        <end position="135"/>
    </location>
</feature>
<sequence length="448" mass="50855">MAKKYSYWLATGKFSLLQKITNIVLGLLTFMLLARLLAKGEFGVWGLFIIISSMVETTRFALIRNAYIVFKKTKPEKDIPATEFASLSVNITFSLLLCIVFFFLGVYVEGWFKDAAGLSSILTFYAGALLLLIFYSQCEIFFYSQTNFKAVFWMYFLRNGSFALAVCILFFGFHYADIKTLALLYTISIVPGCLVAAYFISKYKKIVYKWDKKIFREYFSFGKYVLGNNFFSLVFVNSDAFMTARSISAGVSTSYNIGSRILNFGDIPSQVFGDIMFPRAAEIVKTGANEDVKRIYEKTVAATLCFLIPFVFFGILLADVAVYILGGQGYLGAANIVRVMLLYSLFLPFIKQFGNIMDVKGRPQVNFWLMFCFAGISITSTYLCITWLGDIGAAVGLLMAYILLFGVSQYILYRFIGVSTIAVFKYIFTLYPEFFKLFKNFYAKKFAR</sequence>
<evidence type="ECO:0000256" key="3">
    <source>
        <dbReference type="ARBA" id="ARBA00022692"/>
    </source>
</evidence>
<feature type="transmembrane region" description="Helical" evidence="6">
    <location>
        <begin position="300"/>
        <end position="324"/>
    </location>
</feature>
<evidence type="ECO:0000256" key="1">
    <source>
        <dbReference type="ARBA" id="ARBA00004651"/>
    </source>
</evidence>
<feature type="transmembrane region" description="Helical" evidence="6">
    <location>
        <begin position="182"/>
        <end position="200"/>
    </location>
</feature>
<evidence type="ECO:0000256" key="5">
    <source>
        <dbReference type="ARBA" id="ARBA00023136"/>
    </source>
</evidence>
<comment type="subcellular location">
    <subcellularLocation>
        <location evidence="1">Cell membrane</location>
        <topology evidence="1">Multi-pass membrane protein</topology>
    </subcellularLocation>
</comment>
<dbReference type="Proteomes" id="UP001597511">
    <property type="component" value="Unassembled WGS sequence"/>
</dbReference>
<gene>
    <name evidence="7" type="ORF">ACFS6H_12475</name>
</gene>
<keyword evidence="4 6" id="KW-1133">Transmembrane helix</keyword>
<feature type="transmembrane region" description="Helical" evidence="6">
    <location>
        <begin position="20"/>
        <end position="38"/>
    </location>
</feature>
<feature type="transmembrane region" description="Helical" evidence="6">
    <location>
        <begin position="371"/>
        <end position="404"/>
    </location>
</feature>
<keyword evidence="8" id="KW-1185">Reference proteome</keyword>
<feature type="transmembrane region" description="Helical" evidence="6">
    <location>
        <begin position="84"/>
        <end position="104"/>
    </location>
</feature>
<dbReference type="InterPro" id="IPR050833">
    <property type="entry name" value="Poly_Biosynth_Transport"/>
</dbReference>
<name>A0ABW6A5A9_9BACT</name>
<feature type="transmembrane region" description="Helical" evidence="6">
    <location>
        <begin position="44"/>
        <end position="63"/>
    </location>
</feature>
<evidence type="ECO:0000256" key="2">
    <source>
        <dbReference type="ARBA" id="ARBA00022475"/>
    </source>
</evidence>